<accession>A0A3S5CU08</accession>
<sequence length="183" mass="20265">MHMGLLASTSRHSVSSSTEANSSLNEPASSDRQKPFLPPTESGPDAQCSIDPTGISHSLPELSLDTMNFNPNDHMTDSSAQLSSLQGSTCAPAITPLSSSSSYHSSHAQHAHHHQQSVQPQAFSVFGCSHSYYDLSPSYQHTYLHPYTNQPGYHRGNQNQFMQYFLTKFLFTEWQNFLKDSAQ</sequence>
<feature type="compositionally biased region" description="Polar residues" evidence="1">
    <location>
        <begin position="65"/>
        <end position="83"/>
    </location>
</feature>
<organism evidence="2 3">
    <name type="scientific">Protopolystoma xenopodis</name>
    <dbReference type="NCBI Taxonomy" id="117903"/>
    <lineage>
        <taxon>Eukaryota</taxon>
        <taxon>Metazoa</taxon>
        <taxon>Spiralia</taxon>
        <taxon>Lophotrochozoa</taxon>
        <taxon>Platyhelminthes</taxon>
        <taxon>Monogenea</taxon>
        <taxon>Polyopisthocotylea</taxon>
        <taxon>Polystomatidea</taxon>
        <taxon>Polystomatidae</taxon>
        <taxon>Protopolystoma</taxon>
    </lineage>
</organism>
<protein>
    <submittedName>
        <fullName evidence="2">Uncharacterized protein</fullName>
    </submittedName>
</protein>
<reference evidence="2" key="1">
    <citation type="submission" date="2018-11" db="EMBL/GenBank/DDBJ databases">
        <authorList>
            <consortium name="Pathogen Informatics"/>
        </authorList>
    </citation>
    <scope>NUCLEOTIDE SEQUENCE</scope>
</reference>
<feature type="compositionally biased region" description="Low complexity" evidence="1">
    <location>
        <begin position="8"/>
        <end position="17"/>
    </location>
</feature>
<gene>
    <name evidence="2" type="ORF">PXEA_LOCUS30330</name>
</gene>
<keyword evidence="3" id="KW-1185">Reference proteome</keyword>
<dbReference type="AlphaFoldDB" id="A0A3S5CU08"/>
<evidence type="ECO:0000313" key="3">
    <source>
        <dbReference type="Proteomes" id="UP000784294"/>
    </source>
</evidence>
<feature type="compositionally biased region" description="Polar residues" evidence="1">
    <location>
        <begin position="18"/>
        <end position="28"/>
    </location>
</feature>
<proteinExistence type="predicted"/>
<evidence type="ECO:0000313" key="2">
    <source>
        <dbReference type="EMBL" id="VEL36890.1"/>
    </source>
</evidence>
<evidence type="ECO:0000256" key="1">
    <source>
        <dbReference type="SAM" id="MobiDB-lite"/>
    </source>
</evidence>
<comment type="caution">
    <text evidence="2">The sequence shown here is derived from an EMBL/GenBank/DDBJ whole genome shotgun (WGS) entry which is preliminary data.</text>
</comment>
<feature type="region of interest" description="Disordered" evidence="1">
    <location>
        <begin position="1"/>
        <end position="83"/>
    </location>
</feature>
<dbReference type="EMBL" id="CAAALY010253475">
    <property type="protein sequence ID" value="VEL36890.1"/>
    <property type="molecule type" value="Genomic_DNA"/>
</dbReference>
<name>A0A3S5CU08_9PLAT</name>
<dbReference type="Proteomes" id="UP000784294">
    <property type="component" value="Unassembled WGS sequence"/>
</dbReference>